<reference evidence="2 3" key="1">
    <citation type="submission" date="2021-03" db="EMBL/GenBank/DDBJ databases">
        <title>Caproiciproducens sp. nov. isolated from feces of cow.</title>
        <authorList>
            <person name="Choi J.-Y."/>
        </authorList>
    </citation>
    <scope>NUCLEOTIDE SEQUENCE [LARGE SCALE GENOMIC DNA]</scope>
    <source>
        <strain evidence="2 3">AGMB10547</strain>
    </source>
</reference>
<feature type="transmembrane region" description="Helical" evidence="1">
    <location>
        <begin position="27"/>
        <end position="44"/>
    </location>
</feature>
<dbReference type="Proteomes" id="UP000719942">
    <property type="component" value="Unassembled WGS sequence"/>
</dbReference>
<gene>
    <name evidence="2" type="ORF">J5W02_11650</name>
</gene>
<dbReference type="EMBL" id="JAGFNZ010000004">
    <property type="protein sequence ID" value="MBW7573464.1"/>
    <property type="molecule type" value="Genomic_DNA"/>
</dbReference>
<dbReference type="Pfam" id="PF06686">
    <property type="entry name" value="SpoIIIAC"/>
    <property type="match status" value="2"/>
</dbReference>
<keyword evidence="1" id="KW-0472">Membrane</keyword>
<evidence type="ECO:0000313" key="3">
    <source>
        <dbReference type="Proteomes" id="UP000719942"/>
    </source>
</evidence>
<comment type="caution">
    <text evidence="2">The sequence shown here is derived from an EMBL/GenBank/DDBJ whole genome shotgun (WGS) entry which is preliminary data.</text>
</comment>
<name>A0ABS7DQP0_9FIRM</name>
<accession>A0ABS7DQP0</accession>
<dbReference type="InterPro" id="IPR025664">
    <property type="entry name" value="Spore_III_AC/AD"/>
</dbReference>
<sequence length="129" mass="13293">MNMIAVAGIAVIAAILAVMLKRYHQEYSIVVSICAGVLLLFAILENITPAIQQINTLLASAGLSAEYAAILFKSLGICFLAQFAADSCRDAGESALASKVELAGKIAIVVLSLPLFEKIAGTAVGLIGG</sequence>
<evidence type="ECO:0000313" key="2">
    <source>
        <dbReference type="EMBL" id="MBW7573464.1"/>
    </source>
</evidence>
<evidence type="ECO:0000256" key="1">
    <source>
        <dbReference type="SAM" id="Phobius"/>
    </source>
</evidence>
<proteinExistence type="predicted"/>
<keyword evidence="1" id="KW-0812">Transmembrane</keyword>
<organism evidence="2 3">
    <name type="scientific">Caproiciproducens faecalis</name>
    <dbReference type="NCBI Taxonomy" id="2820301"/>
    <lineage>
        <taxon>Bacteria</taxon>
        <taxon>Bacillati</taxon>
        <taxon>Bacillota</taxon>
        <taxon>Clostridia</taxon>
        <taxon>Eubacteriales</taxon>
        <taxon>Acutalibacteraceae</taxon>
        <taxon>Caproiciproducens</taxon>
    </lineage>
</organism>
<keyword evidence="1" id="KW-1133">Transmembrane helix</keyword>
<protein>
    <submittedName>
        <fullName evidence="2">Stage III sporulation protein AD</fullName>
    </submittedName>
</protein>
<keyword evidence="3" id="KW-1185">Reference proteome</keyword>